<dbReference type="EMBL" id="JAFREP010000057">
    <property type="protein sequence ID" value="MBO1323325.1"/>
    <property type="molecule type" value="Genomic_DNA"/>
</dbReference>
<dbReference type="Pfam" id="PF09474">
    <property type="entry name" value="Type_III_YscX"/>
    <property type="match status" value="1"/>
</dbReference>
<evidence type="ECO:0000313" key="1">
    <source>
        <dbReference type="EMBL" id="MBO1323325.1"/>
    </source>
</evidence>
<dbReference type="InterPro" id="IPR012672">
    <property type="entry name" value="T3SS_YscX"/>
</dbReference>
<reference evidence="1" key="1">
    <citation type="submission" date="2021-03" db="EMBL/GenBank/DDBJ databases">
        <authorList>
            <person name="Wang G."/>
        </authorList>
    </citation>
    <scope>NUCLEOTIDE SEQUENCE</scope>
    <source>
        <strain evidence="1">KCTC 12899</strain>
    </source>
</reference>
<comment type="caution">
    <text evidence="1">The sequence shown here is derived from an EMBL/GenBank/DDBJ whole genome shotgun (WGS) entry which is preliminary data.</text>
</comment>
<evidence type="ECO:0000313" key="2">
    <source>
        <dbReference type="Proteomes" id="UP000664417"/>
    </source>
</evidence>
<organism evidence="1 2">
    <name type="scientific">Acanthopleuribacter pedis</name>
    <dbReference type="NCBI Taxonomy" id="442870"/>
    <lineage>
        <taxon>Bacteria</taxon>
        <taxon>Pseudomonadati</taxon>
        <taxon>Acidobacteriota</taxon>
        <taxon>Holophagae</taxon>
        <taxon>Acanthopleuribacterales</taxon>
        <taxon>Acanthopleuribacteraceae</taxon>
        <taxon>Acanthopleuribacter</taxon>
    </lineage>
</organism>
<keyword evidence="2" id="KW-1185">Reference proteome</keyword>
<name>A0A8J7QJ37_9BACT</name>
<dbReference type="RefSeq" id="WP_207863477.1">
    <property type="nucleotide sequence ID" value="NZ_JAFREP010000057.1"/>
</dbReference>
<protein>
    <submittedName>
        <fullName evidence="1">Uncharacterized protein</fullName>
    </submittedName>
</protein>
<dbReference type="AlphaFoldDB" id="A0A8J7QJ37"/>
<accession>A0A8J7QJ37</accession>
<proteinExistence type="predicted"/>
<gene>
    <name evidence="1" type="ORF">J3U88_32970</name>
</gene>
<dbReference type="Proteomes" id="UP000664417">
    <property type="component" value="Unassembled WGS sequence"/>
</dbReference>
<sequence length="129" mass="14541">MIRNETSPFRGIERVFYDRRPVIPAADETHRGPSLPAETGKQASLQHLFPDTSLNSEMVQHLDQRLRDKRLLMPGFYSEAAAGTRDALAQLNPETEEARAVLDAALNLLNDEVADRDILDAYRLALREV</sequence>